<evidence type="ECO:0000256" key="1">
    <source>
        <dbReference type="ARBA" id="ARBA00004123"/>
    </source>
</evidence>
<evidence type="ECO:0000259" key="9">
    <source>
        <dbReference type="PROSITE" id="PS51805"/>
    </source>
</evidence>
<dbReference type="GO" id="GO:0008270">
    <property type="term" value="F:zinc ion binding"/>
    <property type="evidence" value="ECO:0007669"/>
    <property type="project" value="UniProtKB-KW"/>
</dbReference>
<dbReference type="GO" id="GO:0005634">
    <property type="term" value="C:nucleus"/>
    <property type="evidence" value="ECO:0007669"/>
    <property type="project" value="UniProtKB-SubCell"/>
</dbReference>
<accession>A0A8C2PLI3</accession>
<evidence type="ECO:0000256" key="3">
    <source>
        <dbReference type="ARBA" id="ARBA00022679"/>
    </source>
</evidence>
<keyword evidence="6" id="KW-0833">Ubl conjugation pathway</keyword>
<evidence type="ECO:0000256" key="7">
    <source>
        <dbReference type="ARBA" id="ARBA00022833"/>
    </source>
</evidence>
<dbReference type="Pfam" id="PF13771">
    <property type="entry name" value="zf-HC5HC2H"/>
    <property type="match status" value="1"/>
</dbReference>
<evidence type="ECO:0000256" key="6">
    <source>
        <dbReference type="ARBA" id="ARBA00022786"/>
    </source>
</evidence>
<dbReference type="SUPFAM" id="SSF56204">
    <property type="entry name" value="Hect, E3 ligase catalytic domain"/>
    <property type="match status" value="1"/>
</dbReference>
<keyword evidence="7" id="KW-0862">Zinc</keyword>
<dbReference type="InterPro" id="IPR035983">
    <property type="entry name" value="Hect_E3_ubiquitin_ligase"/>
</dbReference>
<evidence type="ECO:0000256" key="2">
    <source>
        <dbReference type="ARBA" id="ARBA00004906"/>
    </source>
</evidence>
<dbReference type="PROSITE" id="PS01359">
    <property type="entry name" value="ZF_PHD_1"/>
    <property type="match status" value="1"/>
</dbReference>
<dbReference type="FunFam" id="3.30.40.10:FF:000132">
    <property type="entry name" value="G2/M phase-specific E3 ubiquitin-protein ligase"/>
    <property type="match status" value="1"/>
</dbReference>
<dbReference type="InterPro" id="IPR000569">
    <property type="entry name" value="HECT_dom"/>
</dbReference>
<evidence type="ECO:0000256" key="4">
    <source>
        <dbReference type="ARBA" id="ARBA00022723"/>
    </source>
</evidence>
<dbReference type="CDD" id="cd15669">
    <property type="entry name" value="ePHD_PHF7_G2E3_like"/>
    <property type="match status" value="1"/>
</dbReference>
<protein>
    <recommendedName>
        <fullName evidence="9">PHD-type domain-containing protein</fullName>
    </recommendedName>
</protein>
<dbReference type="InterPro" id="IPR034732">
    <property type="entry name" value="EPHD"/>
</dbReference>
<dbReference type="PANTHER" id="PTHR12420">
    <property type="entry name" value="PHD FINGER PROTEIN"/>
    <property type="match status" value="1"/>
</dbReference>
<dbReference type="PROSITE" id="PS51805">
    <property type="entry name" value="EPHD"/>
    <property type="match status" value="1"/>
</dbReference>
<organism evidence="10">
    <name type="scientific">Capra hircus</name>
    <name type="common">Goat</name>
    <dbReference type="NCBI Taxonomy" id="9925"/>
    <lineage>
        <taxon>Eukaryota</taxon>
        <taxon>Metazoa</taxon>
        <taxon>Chordata</taxon>
        <taxon>Craniata</taxon>
        <taxon>Vertebrata</taxon>
        <taxon>Euteleostomi</taxon>
        <taxon>Mammalia</taxon>
        <taxon>Eutheria</taxon>
        <taxon>Laurasiatheria</taxon>
        <taxon>Artiodactyla</taxon>
        <taxon>Ruminantia</taxon>
        <taxon>Pecora</taxon>
        <taxon>Bovidae</taxon>
        <taxon>Caprinae</taxon>
        <taxon>Capra</taxon>
    </lineage>
</organism>
<evidence type="ECO:0000256" key="5">
    <source>
        <dbReference type="ARBA" id="ARBA00022771"/>
    </source>
</evidence>
<keyword evidence="5" id="KW-0863">Zinc-finger</keyword>
<dbReference type="InterPro" id="IPR042013">
    <property type="entry name" value="PHF7/G2E3_ePHD"/>
</dbReference>
<keyword evidence="4" id="KW-0479">Metal-binding</keyword>
<dbReference type="Ensembl" id="ENSCHIT00010025958.1">
    <property type="protein sequence ID" value="ENSCHIP00010018488.1"/>
    <property type="gene ID" value="ENSCHIG00010013561.1"/>
</dbReference>
<dbReference type="AlphaFoldDB" id="A0A8C2PLI3"/>
<evidence type="ECO:0000256" key="8">
    <source>
        <dbReference type="ARBA" id="ARBA00023242"/>
    </source>
</evidence>
<reference evidence="10" key="2">
    <citation type="submission" date="2025-08" db="UniProtKB">
        <authorList>
            <consortium name="Ensembl"/>
        </authorList>
    </citation>
    <scope>IDENTIFICATION</scope>
</reference>
<dbReference type="GO" id="GO:0004842">
    <property type="term" value="F:ubiquitin-protein transferase activity"/>
    <property type="evidence" value="ECO:0007669"/>
    <property type="project" value="InterPro"/>
</dbReference>
<dbReference type="Pfam" id="PF00632">
    <property type="entry name" value="HECT"/>
    <property type="match status" value="1"/>
</dbReference>
<reference evidence="10" key="1">
    <citation type="submission" date="2019-03" db="EMBL/GenBank/DDBJ databases">
        <title>Genome sequencing and reference-guided assembly of Black Bengal Goat (Capra hircus).</title>
        <authorList>
            <person name="Siddiki A.Z."/>
            <person name="Baten A."/>
            <person name="Billah M."/>
            <person name="Alam M.A.U."/>
            <person name="Shawrob K.S.M."/>
            <person name="Saha S."/>
            <person name="Chowdhury M."/>
            <person name="Rahman A.H."/>
            <person name="Stear M."/>
            <person name="Miah G."/>
            <person name="Das G.B."/>
            <person name="Hossain M.M."/>
            <person name="Kumkum M."/>
            <person name="Islam M.S."/>
            <person name="Mollah A.M."/>
            <person name="Ahsan A."/>
            <person name="Tusar F."/>
            <person name="Khan M.K.I."/>
        </authorList>
    </citation>
    <scope>NUCLEOTIDE SEQUENCE [LARGE SCALE GENOMIC DNA]</scope>
</reference>
<dbReference type="InterPro" id="IPR051188">
    <property type="entry name" value="PHD-type_Zinc_Finger"/>
</dbReference>
<proteinExistence type="predicted"/>
<keyword evidence="3" id="KW-0808">Transferase</keyword>
<evidence type="ECO:0000313" key="10">
    <source>
        <dbReference type="Ensembl" id="ENSCHIP00010018488.1"/>
    </source>
</evidence>
<comment type="pathway">
    <text evidence="2">Protein modification; protein ubiquitination.</text>
</comment>
<dbReference type="InterPro" id="IPR019786">
    <property type="entry name" value="Zinc_finger_PHD-type_CS"/>
</dbReference>
<dbReference type="InterPro" id="IPR013083">
    <property type="entry name" value="Znf_RING/FYVE/PHD"/>
</dbReference>
<dbReference type="Gene3D" id="3.30.2410.10">
    <property type="entry name" value="Hect, E3 ligase catalytic domain"/>
    <property type="match status" value="1"/>
</dbReference>
<sequence length="346" mass="39480">MKINLEAHRILLMSSGIWQRGKEEEGVYGFLIEDIRKEVTRASKLKCSVCKKTGASIGCVAPRCKRSYHFPCGLQRECIFQFTGNFASFCWKHRPVQIITPNNCRDSLLCTICLEFIEPIPTYNVLRSPCCKNAWFHRDCLQVNTAATVADLNSLVHDYYKYLELIGCLRIITSISDKYMLAKDILVYHVIKRVQAPFESFKQGLKTLGVLEKIQTYPEAFFHIFCHKPENLSAKILSDLFTVHTLSDVQTLGFWNSYLQAVEDGKSTVTMEDILIFATGCKSIPPAGFKPSPSIECLHMDFPVGNKRDNCLALPITSTYKEFQESMDFAIKNTLRLEKEENSHFI</sequence>
<feature type="domain" description="PHD-type" evidence="9">
    <location>
        <begin position="1"/>
        <end position="94"/>
    </location>
</feature>
<dbReference type="PANTHER" id="PTHR12420:SF37">
    <property type="entry name" value="G2_M PHASE-SPECIFIC E3 UBIQUITIN-PROTEIN LIGASE"/>
    <property type="match status" value="1"/>
</dbReference>
<keyword evidence="8" id="KW-0539">Nucleus</keyword>
<dbReference type="Gene3D" id="3.30.40.10">
    <property type="entry name" value="Zinc/RING finger domain, C3HC4 (zinc finger)"/>
    <property type="match status" value="1"/>
</dbReference>
<name>A0A8C2PLI3_CAPHI</name>
<comment type="subcellular location">
    <subcellularLocation>
        <location evidence="1">Nucleus</location>
    </subcellularLocation>
</comment>